<dbReference type="EMBL" id="JAAEDI010000002">
    <property type="protein sequence ID" value="MBR0648346.1"/>
    <property type="molecule type" value="Genomic_DNA"/>
</dbReference>
<proteinExistence type="predicted"/>
<evidence type="ECO:0000256" key="2">
    <source>
        <dbReference type="ARBA" id="ARBA00023239"/>
    </source>
</evidence>
<dbReference type="SUPFAM" id="SSF52518">
    <property type="entry name" value="Thiamin diphosphate-binding fold (THDP-binding)"/>
    <property type="match status" value="1"/>
</dbReference>
<sequence>MNTQTTTSAASRPWQEELYDVLKEFDVSHVAYVPDGGHRVLIDRALADPEVNAIPLTTEEEGVAMMAGVHLGGGRGVLLMQSSGSGNCINMLSLISGGRFPFLTLVTMRGEFGEGNPWQFPMGQATQAVLEAMGLHCIRADTAADIIPAARAAANQAYFAGGAVAVLMGQRLIGAKRFW</sequence>
<organism evidence="3 4">
    <name type="scientific">Neoroseomonas terrae</name>
    <dbReference type="NCBI Taxonomy" id="424799"/>
    <lineage>
        <taxon>Bacteria</taxon>
        <taxon>Pseudomonadati</taxon>
        <taxon>Pseudomonadota</taxon>
        <taxon>Alphaproteobacteria</taxon>
        <taxon>Acetobacterales</taxon>
        <taxon>Acetobacteraceae</taxon>
        <taxon>Neoroseomonas</taxon>
    </lineage>
</organism>
<comment type="caution">
    <text evidence="3">The sequence shown here is derived from an EMBL/GenBank/DDBJ whole genome shotgun (WGS) entry which is preliminary data.</text>
</comment>
<dbReference type="Gene3D" id="3.40.50.970">
    <property type="match status" value="1"/>
</dbReference>
<name>A0ABS5EBG4_9PROT</name>
<evidence type="ECO:0000256" key="1">
    <source>
        <dbReference type="ARBA" id="ARBA00022793"/>
    </source>
</evidence>
<reference evidence="4" key="1">
    <citation type="journal article" date="2021" name="Syst. Appl. Microbiol.">
        <title>Roseomonas hellenica sp. nov., isolated from roots of wild-growing Alkanna tinctoria.</title>
        <authorList>
            <person name="Rat A."/>
            <person name="Naranjo H.D."/>
            <person name="Lebbe L."/>
            <person name="Cnockaert M."/>
            <person name="Krigas N."/>
            <person name="Grigoriadou K."/>
            <person name="Maloupa E."/>
            <person name="Willems A."/>
        </authorList>
    </citation>
    <scope>NUCLEOTIDE SEQUENCE [LARGE SCALE GENOMIC DNA]</scope>
    <source>
        <strain evidence="4">LMG 31159</strain>
    </source>
</reference>
<evidence type="ECO:0000313" key="4">
    <source>
        <dbReference type="Proteomes" id="UP000698752"/>
    </source>
</evidence>
<dbReference type="Proteomes" id="UP000698752">
    <property type="component" value="Unassembled WGS sequence"/>
</dbReference>
<keyword evidence="1" id="KW-0210">Decarboxylase</keyword>
<evidence type="ECO:0000313" key="3">
    <source>
        <dbReference type="EMBL" id="MBR0648346.1"/>
    </source>
</evidence>
<dbReference type="RefSeq" id="WP_211865472.1">
    <property type="nucleotide sequence ID" value="NZ_JAAEDI010000002.1"/>
</dbReference>
<dbReference type="CDD" id="cd07035">
    <property type="entry name" value="TPP_PYR_POX_like"/>
    <property type="match status" value="1"/>
</dbReference>
<keyword evidence="4" id="KW-1185">Reference proteome</keyword>
<keyword evidence="2" id="KW-0456">Lyase</keyword>
<accession>A0ABS5EBG4</accession>
<dbReference type="InterPro" id="IPR029061">
    <property type="entry name" value="THDP-binding"/>
</dbReference>
<dbReference type="PANTHER" id="PTHR42818">
    <property type="entry name" value="SULFOPYRUVATE DECARBOXYLASE SUBUNIT ALPHA"/>
    <property type="match status" value="1"/>
</dbReference>
<gene>
    <name evidence="3" type="ORF">GXW78_01605</name>
</gene>
<dbReference type="PANTHER" id="PTHR42818:SF1">
    <property type="entry name" value="SULFOPYRUVATE DECARBOXYLASE"/>
    <property type="match status" value="1"/>
</dbReference>
<dbReference type="InterPro" id="IPR051818">
    <property type="entry name" value="TPP_dependent_decarboxylase"/>
</dbReference>
<protein>
    <submittedName>
        <fullName evidence="3">Phosphonopyruvate decarboxylase</fullName>
    </submittedName>
</protein>